<sequence>MSCGSAAEVLFDRRCELVGDEIPALDEAELVVPGAICFDFVRGGSRVEGAVGVVRDREDAGAERPSRRTPATDEGGRPDEAFPFVDDEEARAG</sequence>
<name>A0ABN6Y4H2_9MICO</name>
<proteinExistence type="predicted"/>
<dbReference type="Proteomes" id="UP001321486">
    <property type="component" value="Chromosome"/>
</dbReference>
<reference evidence="3" key="1">
    <citation type="journal article" date="2019" name="Int. J. Syst. Evol. Microbiol.">
        <title>The Global Catalogue of Microorganisms (GCM) 10K type strain sequencing project: providing services to taxonomists for standard genome sequencing and annotation.</title>
        <authorList>
            <consortium name="The Broad Institute Genomics Platform"/>
            <consortium name="The Broad Institute Genome Sequencing Center for Infectious Disease"/>
            <person name="Wu L."/>
            <person name="Ma J."/>
        </authorList>
    </citation>
    <scope>NUCLEOTIDE SEQUENCE [LARGE SCALE GENOMIC DNA]</scope>
    <source>
        <strain evidence="3">NBRC 108728</strain>
    </source>
</reference>
<feature type="region of interest" description="Disordered" evidence="1">
    <location>
        <begin position="56"/>
        <end position="93"/>
    </location>
</feature>
<organism evidence="2 3">
    <name type="scientific">Frondihabitans sucicola</name>
    <dbReference type="NCBI Taxonomy" id="1268041"/>
    <lineage>
        <taxon>Bacteria</taxon>
        <taxon>Bacillati</taxon>
        <taxon>Actinomycetota</taxon>
        <taxon>Actinomycetes</taxon>
        <taxon>Micrococcales</taxon>
        <taxon>Microbacteriaceae</taxon>
        <taxon>Frondihabitans</taxon>
    </lineage>
</organism>
<protein>
    <submittedName>
        <fullName evidence="2">Uncharacterized protein</fullName>
    </submittedName>
</protein>
<evidence type="ECO:0000256" key="1">
    <source>
        <dbReference type="SAM" id="MobiDB-lite"/>
    </source>
</evidence>
<evidence type="ECO:0000313" key="3">
    <source>
        <dbReference type="Proteomes" id="UP001321486"/>
    </source>
</evidence>
<gene>
    <name evidence="2" type="ORF">GCM10025867_30920</name>
</gene>
<feature type="compositionally biased region" description="Basic and acidic residues" evidence="1">
    <location>
        <begin position="56"/>
        <end position="80"/>
    </location>
</feature>
<evidence type="ECO:0000313" key="2">
    <source>
        <dbReference type="EMBL" id="BDZ50851.1"/>
    </source>
</evidence>
<keyword evidence="3" id="KW-1185">Reference proteome</keyword>
<dbReference type="EMBL" id="AP027732">
    <property type="protein sequence ID" value="BDZ50851.1"/>
    <property type="molecule type" value="Genomic_DNA"/>
</dbReference>
<accession>A0ABN6Y4H2</accession>